<feature type="compositionally biased region" description="Basic and acidic residues" evidence="1">
    <location>
        <begin position="390"/>
        <end position="410"/>
    </location>
</feature>
<feature type="region of interest" description="Disordered" evidence="1">
    <location>
        <begin position="531"/>
        <end position="568"/>
    </location>
</feature>
<accession>A0A812I9E6</accession>
<dbReference type="AlphaFoldDB" id="A0A812I9E6"/>
<proteinExistence type="predicted"/>
<dbReference type="OrthoDB" id="448832at2759"/>
<evidence type="ECO:0000256" key="1">
    <source>
        <dbReference type="SAM" id="MobiDB-lite"/>
    </source>
</evidence>
<feature type="region of interest" description="Disordered" evidence="1">
    <location>
        <begin position="1"/>
        <end position="51"/>
    </location>
</feature>
<dbReference type="Proteomes" id="UP000604046">
    <property type="component" value="Unassembled WGS sequence"/>
</dbReference>
<reference evidence="2" key="1">
    <citation type="submission" date="2021-02" db="EMBL/GenBank/DDBJ databases">
        <authorList>
            <person name="Dougan E. K."/>
            <person name="Rhodes N."/>
            <person name="Thang M."/>
            <person name="Chan C."/>
        </authorList>
    </citation>
    <scope>NUCLEOTIDE SEQUENCE</scope>
</reference>
<feature type="compositionally biased region" description="Basic residues" evidence="1">
    <location>
        <begin position="539"/>
        <end position="549"/>
    </location>
</feature>
<dbReference type="EMBL" id="CAJNDS010000173">
    <property type="protein sequence ID" value="CAE7021864.1"/>
    <property type="molecule type" value="Genomic_DNA"/>
</dbReference>
<sequence length="568" mass="63659">MSRSGTADPAEAAKNSGLGRLAAPRSDGLGTERPSAPHLPEDRAAEDADFVDEGPGEVLAVDLLATAASKLHKHAVEGFDEPLPLEALDTQDSLEEHPLPHVAGGHSRPLKPPYEHIPRAPPGLLQRLAEVEKLEGKSQGRSRRRSKRQGQFEFDEDVPIRVRVLDVDALDLEELHKAFMYTLVRRRPAEICVRVASRLAVFRDKPGQQSYQNLLQDAGRLFGSLHGPELLALFARCFSTISVPFMIDYTRKYGHFSRAFLAEQVEKSLRPGFFDFLRYDRHGGVRPLPLIVAKPWSLGSYTRLMTKSYLKSRMHEQLKLHGHVPNIEEDTDPDMPAEARVIEHLSRAGSLRVEPPKAPAAEVERPALLDAIVQAEYSGVGWDAASQSEWAKRESMGEKGEKGEKPERPRPIMRGARRAMAEADLHSDSAGEGYSDFYDSSEEELVSDDEDGMSGSNKFGLQFERVVPDSAYHATAEDGALVDGTLQGETSESPSALEEALADRWWSQLRRHFFRHNYRAYRLLDGRWQRVPDPNGPRYKPRQRKRPRGLKREEAQKREMRAAKPAGV</sequence>
<keyword evidence="3" id="KW-1185">Reference proteome</keyword>
<organism evidence="2 3">
    <name type="scientific">Symbiodinium natans</name>
    <dbReference type="NCBI Taxonomy" id="878477"/>
    <lineage>
        <taxon>Eukaryota</taxon>
        <taxon>Sar</taxon>
        <taxon>Alveolata</taxon>
        <taxon>Dinophyceae</taxon>
        <taxon>Suessiales</taxon>
        <taxon>Symbiodiniaceae</taxon>
        <taxon>Symbiodinium</taxon>
    </lineage>
</organism>
<name>A0A812I9E6_9DINO</name>
<gene>
    <name evidence="2" type="ORF">SNAT2548_LOCUS2893</name>
</gene>
<comment type="caution">
    <text evidence="2">The sequence shown here is derived from an EMBL/GenBank/DDBJ whole genome shotgun (WGS) entry which is preliminary data.</text>
</comment>
<evidence type="ECO:0000313" key="3">
    <source>
        <dbReference type="Proteomes" id="UP000604046"/>
    </source>
</evidence>
<feature type="compositionally biased region" description="Basic and acidic residues" evidence="1">
    <location>
        <begin position="550"/>
        <end position="562"/>
    </location>
</feature>
<feature type="region of interest" description="Disordered" evidence="1">
    <location>
        <begin position="388"/>
        <end position="413"/>
    </location>
</feature>
<feature type="region of interest" description="Disordered" evidence="1">
    <location>
        <begin position="96"/>
        <end position="119"/>
    </location>
</feature>
<evidence type="ECO:0000313" key="2">
    <source>
        <dbReference type="EMBL" id="CAE7021864.1"/>
    </source>
</evidence>
<protein>
    <submittedName>
        <fullName evidence="2">Uncharacterized protein</fullName>
    </submittedName>
</protein>